<feature type="domain" description="HTH marR-type" evidence="4">
    <location>
        <begin position="1"/>
        <end position="137"/>
    </location>
</feature>
<name>A0A0R2HN21_CARDV</name>
<protein>
    <recommendedName>
        <fullName evidence="4">HTH marR-type domain-containing protein</fullName>
    </recommendedName>
</protein>
<comment type="caution">
    <text evidence="5">The sequence shown here is derived from an EMBL/GenBank/DDBJ whole genome shotgun (WGS) entry which is preliminary data.</text>
</comment>
<dbReference type="AlphaFoldDB" id="A0A0R2HN21"/>
<evidence type="ECO:0000313" key="6">
    <source>
        <dbReference type="Proteomes" id="UP000051658"/>
    </source>
</evidence>
<dbReference type="eggNOG" id="COG1846">
    <property type="taxonomic scope" value="Bacteria"/>
</dbReference>
<dbReference type="EMBL" id="JQBS01000035">
    <property type="protein sequence ID" value="KRN54306.1"/>
    <property type="molecule type" value="Genomic_DNA"/>
</dbReference>
<keyword evidence="6" id="KW-1185">Reference proteome</keyword>
<proteinExistence type="predicted"/>
<evidence type="ECO:0000256" key="1">
    <source>
        <dbReference type="ARBA" id="ARBA00023015"/>
    </source>
</evidence>
<dbReference type="Gene3D" id="1.10.10.10">
    <property type="entry name" value="Winged helix-like DNA-binding domain superfamily/Winged helix DNA-binding domain"/>
    <property type="match status" value="1"/>
</dbReference>
<evidence type="ECO:0000256" key="3">
    <source>
        <dbReference type="ARBA" id="ARBA00023163"/>
    </source>
</evidence>
<evidence type="ECO:0000313" key="5">
    <source>
        <dbReference type="EMBL" id="KRN54306.1"/>
    </source>
</evidence>
<dbReference type="PROSITE" id="PS50995">
    <property type="entry name" value="HTH_MARR_2"/>
    <property type="match status" value="1"/>
</dbReference>
<dbReference type="SMART" id="SM00347">
    <property type="entry name" value="HTH_MARR"/>
    <property type="match status" value="1"/>
</dbReference>
<keyword evidence="1" id="KW-0805">Transcription regulation</keyword>
<evidence type="ECO:0000259" key="4">
    <source>
        <dbReference type="PROSITE" id="PS50995"/>
    </source>
</evidence>
<dbReference type="PATRIC" id="fig|1449336.4.peg.1923"/>
<dbReference type="InterPro" id="IPR000835">
    <property type="entry name" value="HTH_MarR-typ"/>
</dbReference>
<dbReference type="GeneID" id="89588881"/>
<dbReference type="RefSeq" id="WP_051915634.1">
    <property type="nucleotide sequence ID" value="NZ_JQBS01000035.1"/>
</dbReference>
<dbReference type="Proteomes" id="UP000051658">
    <property type="component" value="Unassembled WGS sequence"/>
</dbReference>
<dbReference type="GO" id="GO:0003677">
    <property type="term" value="F:DNA binding"/>
    <property type="evidence" value="ECO:0007669"/>
    <property type="project" value="UniProtKB-KW"/>
</dbReference>
<evidence type="ECO:0000256" key="2">
    <source>
        <dbReference type="ARBA" id="ARBA00023125"/>
    </source>
</evidence>
<reference evidence="5 6" key="1">
    <citation type="journal article" date="2015" name="Genome Announc.">
        <title>Expanding the biotechnology potential of lactobacilli through comparative genomics of 213 strains and associated genera.</title>
        <authorList>
            <person name="Sun Z."/>
            <person name="Harris H.M."/>
            <person name="McCann A."/>
            <person name="Guo C."/>
            <person name="Argimon S."/>
            <person name="Zhang W."/>
            <person name="Yang X."/>
            <person name="Jeffery I.B."/>
            <person name="Cooney J.C."/>
            <person name="Kagawa T.F."/>
            <person name="Liu W."/>
            <person name="Song Y."/>
            <person name="Salvetti E."/>
            <person name="Wrobel A."/>
            <person name="Rasinkangas P."/>
            <person name="Parkhill J."/>
            <person name="Rea M.C."/>
            <person name="O'Sullivan O."/>
            <person name="Ritari J."/>
            <person name="Douillard F.P."/>
            <person name="Paul Ross R."/>
            <person name="Yang R."/>
            <person name="Briner A.E."/>
            <person name="Felis G.E."/>
            <person name="de Vos W.M."/>
            <person name="Barrangou R."/>
            <person name="Klaenhammer T.R."/>
            <person name="Caufield P.W."/>
            <person name="Cui Y."/>
            <person name="Zhang H."/>
            <person name="O'Toole P.W."/>
        </authorList>
    </citation>
    <scope>NUCLEOTIDE SEQUENCE [LARGE SCALE GENOMIC DNA]</scope>
    <source>
        <strain evidence="5 6">DSM 20623</strain>
    </source>
</reference>
<dbReference type="PANTHER" id="PTHR42756:SF1">
    <property type="entry name" value="TRANSCRIPTIONAL REPRESSOR OF EMRAB OPERON"/>
    <property type="match status" value="1"/>
</dbReference>
<dbReference type="GO" id="GO:0003700">
    <property type="term" value="F:DNA-binding transcription factor activity"/>
    <property type="evidence" value="ECO:0007669"/>
    <property type="project" value="InterPro"/>
</dbReference>
<dbReference type="SUPFAM" id="SSF46785">
    <property type="entry name" value="Winged helix' DNA-binding domain"/>
    <property type="match status" value="1"/>
</dbReference>
<organism evidence="5 6">
    <name type="scientific">Carnobacterium divergens DSM 20623</name>
    <dbReference type="NCBI Taxonomy" id="1449336"/>
    <lineage>
        <taxon>Bacteria</taxon>
        <taxon>Bacillati</taxon>
        <taxon>Bacillota</taxon>
        <taxon>Bacilli</taxon>
        <taxon>Lactobacillales</taxon>
        <taxon>Carnobacteriaceae</taxon>
        <taxon>Carnobacterium</taxon>
    </lineage>
</organism>
<dbReference type="InterPro" id="IPR001845">
    <property type="entry name" value="HTH_ArsR_DNA-bd_dom"/>
</dbReference>
<sequence>MGKYTQINEIKIQLEHFYNEFNQFENKLLKENALTKATFTLLNNLIDIPKTIKKLSFETNLDKSTLSRQLDILVKKNLVIEIKNEDRRLRNVQLSEEGQNLQNRINQNLTQQWELIFQSWSDEEKQLLMVLLGRMNRSFQLIH</sequence>
<dbReference type="InterPro" id="IPR036388">
    <property type="entry name" value="WH-like_DNA-bd_sf"/>
</dbReference>
<dbReference type="InterPro" id="IPR036390">
    <property type="entry name" value="WH_DNA-bd_sf"/>
</dbReference>
<dbReference type="Pfam" id="PF01022">
    <property type="entry name" value="HTH_5"/>
    <property type="match status" value="1"/>
</dbReference>
<dbReference type="PANTHER" id="PTHR42756">
    <property type="entry name" value="TRANSCRIPTIONAL REGULATOR, MARR"/>
    <property type="match status" value="1"/>
</dbReference>
<accession>A0A0R2HN21</accession>
<keyword evidence="3" id="KW-0804">Transcription</keyword>
<gene>
    <name evidence="5" type="ORF">IV74_GL001887</name>
</gene>
<keyword evidence="2" id="KW-0238">DNA-binding</keyword>